<evidence type="ECO:0000256" key="3">
    <source>
        <dbReference type="ARBA" id="ARBA00022840"/>
    </source>
</evidence>
<evidence type="ECO:0000313" key="5">
    <source>
        <dbReference type="EMBL" id="PRY73213.1"/>
    </source>
</evidence>
<dbReference type="CDD" id="cd19481">
    <property type="entry name" value="RecA-like_protease"/>
    <property type="match status" value="1"/>
</dbReference>
<dbReference type="InterPro" id="IPR027417">
    <property type="entry name" value="P-loop_NTPase"/>
</dbReference>
<organism evidence="5 6">
    <name type="scientific">Halomonas ventosae</name>
    <dbReference type="NCBI Taxonomy" id="229007"/>
    <lineage>
        <taxon>Bacteria</taxon>
        <taxon>Pseudomonadati</taxon>
        <taxon>Pseudomonadota</taxon>
        <taxon>Gammaproteobacteria</taxon>
        <taxon>Oceanospirillales</taxon>
        <taxon>Halomonadaceae</taxon>
        <taxon>Halomonas</taxon>
    </lineage>
</organism>
<dbReference type="SMART" id="SM00382">
    <property type="entry name" value="AAA"/>
    <property type="match status" value="2"/>
</dbReference>
<evidence type="ECO:0000256" key="1">
    <source>
        <dbReference type="ARBA" id="ARBA00006914"/>
    </source>
</evidence>
<dbReference type="SUPFAM" id="SSF52540">
    <property type="entry name" value="P-loop containing nucleoside triphosphate hydrolases"/>
    <property type="match status" value="2"/>
</dbReference>
<dbReference type="RefSeq" id="WP_106229612.1">
    <property type="nucleotide sequence ID" value="NZ_PVTM01000002.1"/>
</dbReference>
<dbReference type="Pfam" id="PF00004">
    <property type="entry name" value="AAA"/>
    <property type="match status" value="2"/>
</dbReference>
<dbReference type="InterPro" id="IPR050221">
    <property type="entry name" value="26S_Proteasome_ATPase"/>
</dbReference>
<reference evidence="5 6" key="1">
    <citation type="submission" date="2018-03" db="EMBL/GenBank/DDBJ databases">
        <title>Comparative analysis of microorganisms from saline springs in Andes Mountain Range, Colombia.</title>
        <authorList>
            <person name="Rubin E."/>
        </authorList>
    </citation>
    <scope>NUCLEOTIDE SEQUENCE [LARGE SCALE GENOMIC DNA]</scope>
    <source>
        <strain evidence="5 6">USBA 854</strain>
    </source>
</reference>
<dbReference type="AlphaFoldDB" id="A0A2T0VRS1"/>
<gene>
    <name evidence="5" type="ORF">BCL64_102294</name>
</gene>
<sequence>MNWNTLLDIHATQPEKGCDEERLLAQAFVVRLLEYFGSSQAMGHRDWEQLSGWLGVPGDRVDFMTDEAGAARFICQNWKATVPIRKGPVSAPLLTLCERLRGVLGLNEVERDILALTWLKLRHEPLQDLFDGLAVGDQAQQVALLVDLIGHPTAGVALAMRPGSALIGYGLLEAPYHHVLRCNLLSAGSMLFRISPLLLDADDVYIDEVLDEVMRQLCPRQPASRWTLGDFPQVTSRQLLVDYLRRAIGEGRQGANVLIHGVPGVGKTELARTLAGTLGVSLFGVPSQHDTQLPMPPADRLSRYRIAQRLVASRTSSLVLFDEVEDILAGGVFMPKAWTNQLLEENPVPSLWLCNDVSWIDPAFLRRFDLIIEIKTNATSHHRQALRRQLDQLPILPEARAALAQQPWMTPALASQLDDLAALLPSDRPLRSQQRLHGLLAERLAVMGQPVDSLDEVFGIAKSGQTDAPHMPAYRLDWLNTDPSLHHLVKRLKRRGKGRLCLHGPPGCGKTALARHLAEVLECPLIMVSASSLLDRFVGGTERQIDELFRRADDQQAVLLIDEIDSLLMARDNASQSWEVSHTNALLTALDAFGGILLATTNRVDSLDLAVMRRFDLKVAFYYLAIDQLRDLLRAVLPGRDHARLETISQGELAQRALTPGNIRTALDRLDLQGLPIRLATLLQALTLEEGHQQGDKLHRSIGFTAKL</sequence>
<dbReference type="EMBL" id="PVTM01000002">
    <property type="protein sequence ID" value="PRY73213.1"/>
    <property type="molecule type" value="Genomic_DNA"/>
</dbReference>
<evidence type="ECO:0000256" key="2">
    <source>
        <dbReference type="ARBA" id="ARBA00022741"/>
    </source>
</evidence>
<keyword evidence="3" id="KW-0067">ATP-binding</keyword>
<comment type="similarity">
    <text evidence="1">Belongs to the AAA ATPase family.</text>
</comment>
<protein>
    <submittedName>
        <fullName evidence="5">SpoVK/Ycf46/Vps4 family AAA+-type ATPase</fullName>
    </submittedName>
</protein>
<dbReference type="InterPro" id="IPR003593">
    <property type="entry name" value="AAA+_ATPase"/>
</dbReference>
<keyword evidence="2" id="KW-0547">Nucleotide-binding</keyword>
<evidence type="ECO:0000259" key="4">
    <source>
        <dbReference type="SMART" id="SM00382"/>
    </source>
</evidence>
<name>A0A2T0VRS1_9GAMM</name>
<dbReference type="Gene3D" id="3.40.50.300">
    <property type="entry name" value="P-loop containing nucleotide triphosphate hydrolases"/>
    <property type="match status" value="2"/>
</dbReference>
<dbReference type="InterPro" id="IPR003959">
    <property type="entry name" value="ATPase_AAA_core"/>
</dbReference>
<dbReference type="GO" id="GO:0005524">
    <property type="term" value="F:ATP binding"/>
    <property type="evidence" value="ECO:0007669"/>
    <property type="project" value="UniProtKB-KW"/>
</dbReference>
<proteinExistence type="inferred from homology"/>
<keyword evidence="6" id="KW-1185">Reference proteome</keyword>
<dbReference type="PANTHER" id="PTHR23073">
    <property type="entry name" value="26S PROTEASOME REGULATORY SUBUNIT"/>
    <property type="match status" value="1"/>
</dbReference>
<feature type="domain" description="AAA+ ATPase" evidence="4">
    <location>
        <begin position="253"/>
        <end position="378"/>
    </location>
</feature>
<feature type="domain" description="AAA+ ATPase" evidence="4">
    <location>
        <begin position="496"/>
        <end position="625"/>
    </location>
</feature>
<dbReference type="Proteomes" id="UP000239896">
    <property type="component" value="Unassembled WGS sequence"/>
</dbReference>
<accession>A0A2T0VRS1</accession>
<evidence type="ECO:0000313" key="6">
    <source>
        <dbReference type="Proteomes" id="UP000239896"/>
    </source>
</evidence>
<dbReference type="GO" id="GO:0016887">
    <property type="term" value="F:ATP hydrolysis activity"/>
    <property type="evidence" value="ECO:0007669"/>
    <property type="project" value="InterPro"/>
</dbReference>
<comment type="caution">
    <text evidence="5">The sequence shown here is derived from an EMBL/GenBank/DDBJ whole genome shotgun (WGS) entry which is preliminary data.</text>
</comment>